<proteinExistence type="predicted"/>
<feature type="chain" id="PRO_5022818593" evidence="2">
    <location>
        <begin position="21"/>
        <end position="105"/>
    </location>
</feature>
<gene>
    <name evidence="3" type="ORF">FF100_14810</name>
</gene>
<feature type="signal peptide" evidence="2">
    <location>
        <begin position="1"/>
        <end position="20"/>
    </location>
</feature>
<evidence type="ECO:0000313" key="4">
    <source>
        <dbReference type="Proteomes" id="UP000305267"/>
    </source>
</evidence>
<feature type="region of interest" description="Disordered" evidence="1">
    <location>
        <begin position="83"/>
        <end position="105"/>
    </location>
</feature>
<dbReference type="RefSeq" id="WP_139036456.1">
    <property type="nucleotide sequence ID" value="NZ_VDDA01000005.1"/>
</dbReference>
<reference evidence="3 4" key="1">
    <citation type="submission" date="2019-06" db="EMBL/GenBank/DDBJ databases">
        <title>Genome of Methylobacterium sp. 17Sr1-39.</title>
        <authorList>
            <person name="Seo T."/>
        </authorList>
    </citation>
    <scope>NUCLEOTIDE SEQUENCE [LARGE SCALE GENOMIC DNA]</scope>
    <source>
        <strain evidence="3 4">17Sr1-39</strain>
    </source>
</reference>
<evidence type="ECO:0000313" key="3">
    <source>
        <dbReference type="EMBL" id="TNC12918.1"/>
    </source>
</evidence>
<accession>A0A5C4LHN3</accession>
<protein>
    <submittedName>
        <fullName evidence="3">Uncharacterized protein</fullName>
    </submittedName>
</protein>
<name>A0A5C4LHN3_9HYPH</name>
<dbReference type="OrthoDB" id="8778063at2"/>
<sequence length="105" mass="11007">MNARSMAACLLLLGTGHAVADPLPLRHGAYVGVGIDCGNPPNAALRTYDGRGLGSAKAADCRDYGGPRPERAIERATIRVDGPDRYTRLTGNGGDRFRSCPGLTP</sequence>
<evidence type="ECO:0000256" key="2">
    <source>
        <dbReference type="SAM" id="SignalP"/>
    </source>
</evidence>
<keyword evidence="4" id="KW-1185">Reference proteome</keyword>
<evidence type="ECO:0000256" key="1">
    <source>
        <dbReference type="SAM" id="MobiDB-lite"/>
    </source>
</evidence>
<dbReference type="Proteomes" id="UP000305267">
    <property type="component" value="Unassembled WGS sequence"/>
</dbReference>
<keyword evidence="2" id="KW-0732">Signal</keyword>
<dbReference type="AlphaFoldDB" id="A0A5C4LHN3"/>
<comment type="caution">
    <text evidence="3">The sequence shown here is derived from an EMBL/GenBank/DDBJ whole genome shotgun (WGS) entry which is preliminary data.</text>
</comment>
<organism evidence="3 4">
    <name type="scientific">Methylobacterium terricola</name>
    <dbReference type="NCBI Taxonomy" id="2583531"/>
    <lineage>
        <taxon>Bacteria</taxon>
        <taxon>Pseudomonadati</taxon>
        <taxon>Pseudomonadota</taxon>
        <taxon>Alphaproteobacteria</taxon>
        <taxon>Hyphomicrobiales</taxon>
        <taxon>Methylobacteriaceae</taxon>
        <taxon>Methylobacterium</taxon>
    </lineage>
</organism>
<dbReference type="EMBL" id="VDDA01000005">
    <property type="protein sequence ID" value="TNC12918.1"/>
    <property type="molecule type" value="Genomic_DNA"/>
</dbReference>